<evidence type="ECO:0000313" key="3">
    <source>
        <dbReference type="Proteomes" id="UP000235023"/>
    </source>
</evidence>
<gene>
    <name evidence="2" type="ORF">BDW42DRAFT_117190</name>
</gene>
<sequence length="113" mass="13038">MIACGWHLLSNFISDTTPFIFGLRCIRIITFPFFFLLILLITVFSLIIVLQDVSALLGHTRPTLVHLSVRFIILNYTFRLDLETLLSPCLFGFRYGESLTALESLLPVWFLNR</sequence>
<dbReference type="AlphaFoldDB" id="A0A2J5HS43"/>
<keyword evidence="1" id="KW-0472">Membrane</keyword>
<accession>A0A2J5HS43</accession>
<evidence type="ECO:0000313" key="2">
    <source>
        <dbReference type="EMBL" id="PLN80134.1"/>
    </source>
</evidence>
<evidence type="ECO:0000256" key="1">
    <source>
        <dbReference type="SAM" id="Phobius"/>
    </source>
</evidence>
<name>A0A2J5HS43_9EURO</name>
<protein>
    <submittedName>
        <fullName evidence="2">Uncharacterized protein</fullName>
    </submittedName>
</protein>
<feature type="transmembrane region" description="Helical" evidence="1">
    <location>
        <begin position="28"/>
        <end position="50"/>
    </location>
</feature>
<dbReference type="Proteomes" id="UP000235023">
    <property type="component" value="Unassembled WGS sequence"/>
</dbReference>
<keyword evidence="3" id="KW-1185">Reference proteome</keyword>
<proteinExistence type="predicted"/>
<keyword evidence="1" id="KW-0812">Transmembrane</keyword>
<keyword evidence="1" id="KW-1133">Transmembrane helix</keyword>
<reference evidence="3" key="1">
    <citation type="submission" date="2017-12" db="EMBL/GenBank/DDBJ databases">
        <authorList>
            <consortium name="DOE Joint Genome Institute"/>
            <person name="Mondo S.J."/>
            <person name="Kjaerbolling I."/>
            <person name="Vesth T.C."/>
            <person name="Frisvad J.C."/>
            <person name="Nybo J.L."/>
            <person name="Theobald S."/>
            <person name="Kuo A."/>
            <person name="Bowyer P."/>
            <person name="Matsuda Y."/>
            <person name="Lyhne E.K."/>
            <person name="Kogle M.E."/>
            <person name="Clum A."/>
            <person name="Lipzen A."/>
            <person name="Salamov A."/>
            <person name="Ngan C.Y."/>
            <person name="Daum C."/>
            <person name="Chiniquy J."/>
            <person name="Barry K."/>
            <person name="LaButti K."/>
            <person name="Haridas S."/>
            <person name="Simmons B.A."/>
            <person name="Magnuson J.K."/>
            <person name="Mortensen U.H."/>
            <person name="Larsen T.O."/>
            <person name="Grigoriev I.V."/>
            <person name="Baker S.E."/>
            <person name="Andersen M.R."/>
            <person name="Nordberg H.P."/>
            <person name="Cantor M.N."/>
            <person name="Hua S.X."/>
        </authorList>
    </citation>
    <scope>NUCLEOTIDE SEQUENCE [LARGE SCALE GENOMIC DNA]</scope>
    <source>
        <strain evidence="3">IBT 19404</strain>
    </source>
</reference>
<organism evidence="2 3">
    <name type="scientific">Aspergillus taichungensis</name>
    <dbReference type="NCBI Taxonomy" id="482145"/>
    <lineage>
        <taxon>Eukaryota</taxon>
        <taxon>Fungi</taxon>
        <taxon>Dikarya</taxon>
        <taxon>Ascomycota</taxon>
        <taxon>Pezizomycotina</taxon>
        <taxon>Eurotiomycetes</taxon>
        <taxon>Eurotiomycetidae</taxon>
        <taxon>Eurotiales</taxon>
        <taxon>Aspergillaceae</taxon>
        <taxon>Aspergillus</taxon>
        <taxon>Aspergillus subgen. Circumdati</taxon>
    </lineage>
</organism>
<dbReference type="EMBL" id="KZ559551">
    <property type="protein sequence ID" value="PLN80134.1"/>
    <property type="molecule type" value="Genomic_DNA"/>
</dbReference>